<keyword evidence="14" id="KW-0413">Isomerase</keyword>
<dbReference type="EnsemblMetazoa" id="CLYHEMT006422.1">
    <property type="protein sequence ID" value="CLYHEMP006422.1"/>
    <property type="gene ID" value="CLYHEMG006422"/>
</dbReference>
<evidence type="ECO:0000256" key="12">
    <source>
        <dbReference type="ARBA" id="ARBA00023098"/>
    </source>
</evidence>
<dbReference type="Pfam" id="PF00293">
    <property type="entry name" value="NUDIX"/>
    <property type="match status" value="1"/>
</dbReference>
<evidence type="ECO:0000256" key="5">
    <source>
        <dbReference type="ARBA" id="ARBA00007579"/>
    </source>
</evidence>
<dbReference type="PROSITE" id="PS51462">
    <property type="entry name" value="NUDIX"/>
    <property type="match status" value="1"/>
</dbReference>
<keyword evidence="9" id="KW-0756">Sterol biosynthesis</keyword>
<dbReference type="Gene3D" id="3.90.79.10">
    <property type="entry name" value="Nucleoside Triphosphate Pyrophosphohydrolase"/>
    <property type="match status" value="1"/>
</dbReference>
<dbReference type="GO" id="GO:0009240">
    <property type="term" value="P:isopentenyl diphosphate biosynthetic process"/>
    <property type="evidence" value="ECO:0007669"/>
    <property type="project" value="TreeGrafter"/>
</dbReference>
<keyword evidence="9" id="KW-0152">Cholesterol biosynthesis</keyword>
<evidence type="ECO:0000256" key="1">
    <source>
        <dbReference type="ARBA" id="ARBA00000374"/>
    </source>
</evidence>
<organism evidence="16 17">
    <name type="scientific">Clytia hemisphaerica</name>
    <dbReference type="NCBI Taxonomy" id="252671"/>
    <lineage>
        <taxon>Eukaryota</taxon>
        <taxon>Metazoa</taxon>
        <taxon>Cnidaria</taxon>
        <taxon>Hydrozoa</taxon>
        <taxon>Hydroidolina</taxon>
        <taxon>Leptothecata</taxon>
        <taxon>Obeliida</taxon>
        <taxon>Clytiidae</taxon>
        <taxon>Clytia</taxon>
    </lineage>
</organism>
<dbReference type="Proteomes" id="UP000594262">
    <property type="component" value="Unplaced"/>
</dbReference>
<dbReference type="GeneID" id="136808802"/>
<evidence type="ECO:0000256" key="2">
    <source>
        <dbReference type="ARBA" id="ARBA00001946"/>
    </source>
</evidence>
<keyword evidence="11" id="KW-0752">Steroid biosynthesis</keyword>
<accession>A0A7M5UVF3</accession>
<name>A0A7M5UVF3_9CNID</name>
<comment type="pathway">
    <text evidence="4">Isoprenoid biosynthesis; dimethylallyl diphosphate biosynthesis; dimethylallyl diphosphate from isopentenyl diphosphate: step 1/1.</text>
</comment>
<dbReference type="OrthoDB" id="510307at2759"/>
<dbReference type="AlphaFoldDB" id="A0A7M5UVF3"/>
<evidence type="ECO:0000256" key="4">
    <source>
        <dbReference type="ARBA" id="ARBA00004826"/>
    </source>
</evidence>
<keyword evidence="10" id="KW-0460">Magnesium</keyword>
<dbReference type="GO" id="GO:0005737">
    <property type="term" value="C:cytoplasm"/>
    <property type="evidence" value="ECO:0007669"/>
    <property type="project" value="TreeGrafter"/>
</dbReference>
<dbReference type="GO" id="GO:0046872">
    <property type="term" value="F:metal ion binding"/>
    <property type="evidence" value="ECO:0007669"/>
    <property type="project" value="UniProtKB-KW"/>
</dbReference>
<evidence type="ECO:0000256" key="6">
    <source>
        <dbReference type="ARBA" id="ARBA00012057"/>
    </source>
</evidence>
<keyword evidence="7" id="KW-0444">Lipid biosynthesis</keyword>
<evidence type="ECO:0000256" key="9">
    <source>
        <dbReference type="ARBA" id="ARBA00022778"/>
    </source>
</evidence>
<dbReference type="InterPro" id="IPR000086">
    <property type="entry name" value="NUDIX_hydrolase_dom"/>
</dbReference>
<feature type="domain" description="Nudix hydrolase" evidence="15">
    <location>
        <begin position="70"/>
        <end position="220"/>
    </location>
</feature>
<dbReference type="EC" id="5.3.3.2" evidence="6"/>
<evidence type="ECO:0000256" key="11">
    <source>
        <dbReference type="ARBA" id="ARBA00022955"/>
    </source>
</evidence>
<dbReference type="FunFam" id="3.90.79.10:FF:000012">
    <property type="entry name" value="Isopentenyl-diphosphate Delta-isomerase 1"/>
    <property type="match status" value="1"/>
</dbReference>
<dbReference type="NCBIfam" id="TIGR02150">
    <property type="entry name" value="IPP_isom_1"/>
    <property type="match status" value="1"/>
</dbReference>
<dbReference type="GO" id="GO:0050992">
    <property type="term" value="P:dimethylallyl diphosphate biosynthetic process"/>
    <property type="evidence" value="ECO:0007669"/>
    <property type="project" value="UniProtKB-UniPathway"/>
</dbReference>
<evidence type="ECO:0000313" key="17">
    <source>
        <dbReference type="Proteomes" id="UP000594262"/>
    </source>
</evidence>
<dbReference type="PIRSF" id="PIRSF018427">
    <property type="entry name" value="Isopntndiph_ism"/>
    <property type="match status" value="1"/>
</dbReference>
<keyword evidence="9" id="KW-0753">Steroid metabolism</keyword>
<comment type="function">
    <text evidence="3">Catalyzes the 1,3-allylic rearrangement of the homoallylic substrate isopentenyl (IPP) to its highly electrophilic allylic isomer, dimethylallyl diphosphate (DMAPP).</text>
</comment>
<evidence type="ECO:0000256" key="7">
    <source>
        <dbReference type="ARBA" id="ARBA00022516"/>
    </source>
</evidence>
<comment type="similarity">
    <text evidence="5">Belongs to the IPP isomerase type 1 family.</text>
</comment>
<protein>
    <recommendedName>
        <fullName evidence="6">isopentenyl-diphosphate Delta-isomerase</fullName>
        <ecNumber evidence="6">5.3.3.2</ecNumber>
    </recommendedName>
</protein>
<dbReference type="GO" id="GO:0004452">
    <property type="term" value="F:isopentenyl-diphosphate delta-isomerase activity"/>
    <property type="evidence" value="ECO:0007669"/>
    <property type="project" value="UniProtKB-EC"/>
</dbReference>
<dbReference type="InterPro" id="IPR011876">
    <property type="entry name" value="IsopentenylPP_isomerase_typ1"/>
</dbReference>
<evidence type="ECO:0000256" key="13">
    <source>
        <dbReference type="ARBA" id="ARBA00023229"/>
    </source>
</evidence>
<keyword evidence="9" id="KW-0153">Cholesterol metabolism</keyword>
<reference evidence="16" key="1">
    <citation type="submission" date="2021-01" db="UniProtKB">
        <authorList>
            <consortium name="EnsemblMetazoa"/>
        </authorList>
    </citation>
    <scope>IDENTIFICATION</scope>
</reference>
<comment type="cofactor">
    <cofactor evidence="2">
        <name>Mg(2+)</name>
        <dbReference type="ChEBI" id="CHEBI:18420"/>
    </cofactor>
</comment>
<evidence type="ECO:0000313" key="16">
    <source>
        <dbReference type="EnsemblMetazoa" id="CLYHEMP006422.1"/>
    </source>
</evidence>
<keyword evidence="9" id="KW-1207">Sterol metabolism</keyword>
<evidence type="ECO:0000259" key="15">
    <source>
        <dbReference type="PROSITE" id="PS51462"/>
    </source>
</evidence>
<keyword evidence="12" id="KW-0443">Lipid metabolism</keyword>
<evidence type="ECO:0000256" key="14">
    <source>
        <dbReference type="ARBA" id="ARBA00023235"/>
    </source>
</evidence>
<comment type="catalytic activity">
    <reaction evidence="1">
        <text>isopentenyl diphosphate = dimethylallyl diphosphate</text>
        <dbReference type="Rhea" id="RHEA:23284"/>
        <dbReference type="ChEBI" id="CHEBI:57623"/>
        <dbReference type="ChEBI" id="CHEBI:128769"/>
        <dbReference type="EC" id="5.3.3.2"/>
    </reaction>
</comment>
<proteinExistence type="inferred from homology"/>
<sequence length="251" mass="29227">MLLQSFFPRMHARSPIKRLMSTFLNQNVSQQQIQQLNDQIPHVNSSDEVIGPVSKKDSHVRPQGAEGTGLLHRAFSVFLFNSERQLLLQQRSSSKITFPDYLTNTCCSHPRFNDDELNEKYNVGIKIAAQRRLKFELGITKDQVPLESFTHLTRIHYSGNSDENWCEHEIDHVLICQKDVHLEPNLDEVQKCYYVTQDELETLLRTADDAGILLTPWFRYISNTFLFQWWNNLDDLSSFKDDVIHRAGHQP</sequence>
<dbReference type="CDD" id="cd02885">
    <property type="entry name" value="NUDIX_IPP_Isomerase"/>
    <property type="match status" value="1"/>
</dbReference>
<keyword evidence="17" id="KW-1185">Reference proteome</keyword>
<dbReference type="SUPFAM" id="SSF55811">
    <property type="entry name" value="Nudix"/>
    <property type="match status" value="1"/>
</dbReference>
<dbReference type="GO" id="GO:0006695">
    <property type="term" value="P:cholesterol biosynthetic process"/>
    <property type="evidence" value="ECO:0007669"/>
    <property type="project" value="UniProtKB-KW"/>
</dbReference>
<dbReference type="InterPro" id="IPR015797">
    <property type="entry name" value="NUDIX_hydrolase-like_dom_sf"/>
</dbReference>
<evidence type="ECO:0000256" key="3">
    <source>
        <dbReference type="ARBA" id="ARBA00003951"/>
    </source>
</evidence>
<dbReference type="UniPathway" id="UPA00059">
    <property type="reaction ID" value="UER00104"/>
</dbReference>
<dbReference type="RefSeq" id="XP_066921446.1">
    <property type="nucleotide sequence ID" value="XM_067065345.1"/>
</dbReference>
<evidence type="ECO:0000256" key="8">
    <source>
        <dbReference type="ARBA" id="ARBA00022723"/>
    </source>
</evidence>
<keyword evidence="8" id="KW-0479">Metal-binding</keyword>
<evidence type="ECO:0000256" key="10">
    <source>
        <dbReference type="ARBA" id="ARBA00022842"/>
    </source>
</evidence>
<dbReference type="PANTHER" id="PTHR10885:SF0">
    <property type="entry name" value="ISOPENTENYL-DIPHOSPHATE DELTA-ISOMERASE"/>
    <property type="match status" value="1"/>
</dbReference>
<keyword evidence="13" id="KW-0414">Isoprene biosynthesis</keyword>
<dbReference type="PANTHER" id="PTHR10885">
    <property type="entry name" value="ISOPENTENYL-DIPHOSPHATE DELTA-ISOMERASE"/>
    <property type="match status" value="1"/>
</dbReference>